<dbReference type="GO" id="GO:0004149">
    <property type="term" value="F:dihydrolipoyllysine-residue succinyltransferase activity"/>
    <property type="evidence" value="ECO:0007669"/>
    <property type="project" value="TreeGrafter"/>
</dbReference>
<dbReference type="eggNOG" id="KOG0557">
    <property type="taxonomic scope" value="Eukaryota"/>
</dbReference>
<dbReference type="InterPro" id="IPR050537">
    <property type="entry name" value="2-oxoacid_dehydrogenase"/>
</dbReference>
<evidence type="ECO:0000313" key="5">
    <source>
        <dbReference type="EMBL" id="EQC40821.1"/>
    </source>
</evidence>
<organism evidence="5 6">
    <name type="scientific">Saprolegnia diclina (strain VS20)</name>
    <dbReference type="NCBI Taxonomy" id="1156394"/>
    <lineage>
        <taxon>Eukaryota</taxon>
        <taxon>Sar</taxon>
        <taxon>Stramenopiles</taxon>
        <taxon>Oomycota</taxon>
        <taxon>Saprolegniomycetes</taxon>
        <taxon>Saprolegniales</taxon>
        <taxon>Saprolegniaceae</taxon>
        <taxon>Saprolegnia</taxon>
    </lineage>
</organism>
<keyword evidence="3" id="KW-0809">Transit peptide</keyword>
<dbReference type="InterPro" id="IPR000089">
    <property type="entry name" value="Biotin_lipoyl"/>
</dbReference>
<evidence type="ECO:0000259" key="4">
    <source>
        <dbReference type="PROSITE" id="PS50968"/>
    </source>
</evidence>
<protein>
    <recommendedName>
        <fullName evidence="4">Lipoyl-binding domain-containing protein</fullName>
    </recommendedName>
</protein>
<dbReference type="AlphaFoldDB" id="T0R1I0"/>
<dbReference type="PANTHER" id="PTHR43416:SF5">
    <property type="entry name" value="DIHYDROLIPOYLLYSINE-RESIDUE SUCCINYLTRANSFERASE COMPONENT OF 2-OXOGLUTARATE DEHYDROGENASE COMPLEX, MITOCHONDRIAL"/>
    <property type="match status" value="1"/>
</dbReference>
<comment type="similarity">
    <text evidence="1">Belongs to the 2-oxoacid dehydrogenase family.</text>
</comment>
<dbReference type="GeneID" id="19942616"/>
<dbReference type="GO" id="GO:0006099">
    <property type="term" value="P:tricarboxylic acid cycle"/>
    <property type="evidence" value="ECO:0007669"/>
    <property type="project" value="TreeGrafter"/>
</dbReference>
<dbReference type="Pfam" id="PF00364">
    <property type="entry name" value="Biotin_lipoyl"/>
    <property type="match status" value="2"/>
</dbReference>
<gene>
    <name evidence="5" type="ORF">SDRG_01889</name>
</gene>
<dbReference type="EMBL" id="JH767135">
    <property type="protein sequence ID" value="EQC40821.1"/>
    <property type="molecule type" value="Genomic_DNA"/>
</dbReference>
<evidence type="ECO:0000256" key="2">
    <source>
        <dbReference type="ARBA" id="ARBA00022823"/>
    </source>
</evidence>
<reference evidence="5 6" key="1">
    <citation type="submission" date="2012-04" db="EMBL/GenBank/DDBJ databases">
        <title>The Genome Sequence of Saprolegnia declina VS20.</title>
        <authorList>
            <consortium name="The Broad Institute Genome Sequencing Platform"/>
            <person name="Russ C."/>
            <person name="Nusbaum C."/>
            <person name="Tyler B."/>
            <person name="van West P."/>
            <person name="Dieguez-Uribeondo J."/>
            <person name="de Bruijn I."/>
            <person name="Tripathy S."/>
            <person name="Jiang R."/>
            <person name="Young S.K."/>
            <person name="Zeng Q."/>
            <person name="Gargeya S."/>
            <person name="Fitzgerald M."/>
            <person name="Haas B."/>
            <person name="Abouelleil A."/>
            <person name="Alvarado L."/>
            <person name="Arachchi H.M."/>
            <person name="Berlin A."/>
            <person name="Chapman S.B."/>
            <person name="Goldberg J."/>
            <person name="Griggs A."/>
            <person name="Gujja S."/>
            <person name="Hansen M."/>
            <person name="Howarth C."/>
            <person name="Imamovic A."/>
            <person name="Larimer J."/>
            <person name="McCowen C."/>
            <person name="Montmayeur A."/>
            <person name="Murphy C."/>
            <person name="Neiman D."/>
            <person name="Pearson M."/>
            <person name="Priest M."/>
            <person name="Roberts A."/>
            <person name="Saif S."/>
            <person name="Shea T."/>
            <person name="Sisk P."/>
            <person name="Sykes S."/>
            <person name="Wortman J."/>
            <person name="Nusbaum C."/>
            <person name="Birren B."/>
        </authorList>
    </citation>
    <scope>NUCLEOTIDE SEQUENCE [LARGE SCALE GENOMIC DNA]</scope>
    <source>
        <strain evidence="5 6">VS20</strain>
    </source>
</reference>
<dbReference type="VEuPathDB" id="FungiDB:SDRG_01889"/>
<keyword evidence="2" id="KW-0450">Lipoyl</keyword>
<name>T0R1I0_SAPDV</name>
<dbReference type="PANTHER" id="PTHR43416">
    <property type="entry name" value="DIHYDROLIPOYLLYSINE-RESIDUE SUCCINYLTRANSFERASE COMPONENT OF 2-OXOGLUTARATE DEHYDROGENASE COMPLEX, MITOCHONDRIAL-RELATED"/>
    <property type="match status" value="1"/>
</dbReference>
<accession>T0R1I0</accession>
<dbReference type="PROSITE" id="PS50968">
    <property type="entry name" value="BIOTINYL_LIPOYL"/>
    <property type="match status" value="2"/>
</dbReference>
<proteinExistence type="inferred from homology"/>
<dbReference type="InterPro" id="IPR003016">
    <property type="entry name" value="2-oxoA_DH_lipoyl-BS"/>
</dbReference>
<feature type="domain" description="Lipoyl-binding" evidence="4">
    <location>
        <begin position="168"/>
        <end position="243"/>
    </location>
</feature>
<dbReference type="SUPFAM" id="SSF51230">
    <property type="entry name" value="Single hybrid motif"/>
    <property type="match status" value="2"/>
</dbReference>
<dbReference type="RefSeq" id="XP_008605665.1">
    <property type="nucleotide sequence ID" value="XM_008607443.1"/>
</dbReference>
<evidence type="ECO:0000313" key="6">
    <source>
        <dbReference type="Proteomes" id="UP000030762"/>
    </source>
</evidence>
<dbReference type="STRING" id="1156394.T0R1I0"/>
<evidence type="ECO:0000256" key="3">
    <source>
        <dbReference type="ARBA" id="ARBA00022946"/>
    </source>
</evidence>
<dbReference type="Proteomes" id="UP000030762">
    <property type="component" value="Unassembled WGS sequence"/>
</dbReference>
<dbReference type="InterPro" id="IPR011053">
    <property type="entry name" value="Single_hybrid_motif"/>
</dbReference>
<dbReference type="Gene3D" id="2.40.50.100">
    <property type="match status" value="2"/>
</dbReference>
<dbReference type="InParanoid" id="T0R1I0"/>
<evidence type="ECO:0000256" key="1">
    <source>
        <dbReference type="ARBA" id="ARBA00007317"/>
    </source>
</evidence>
<dbReference type="OrthoDB" id="5391403at2759"/>
<dbReference type="PROSITE" id="PS00189">
    <property type="entry name" value="LIPOYL"/>
    <property type="match status" value="1"/>
</dbReference>
<sequence length="288" mass="30033">MYKALGLSSGTDKLMLHKLKAVRAPSHFTAGRRVPALSSATFNGIRLGVPMTSVAHVQVATPNVARREFSTTDVPVPSMGNRISESTVVKWVKAVGDSVEVDEVVVVLETDKLSVDVRSPQAGVVVKHLATVGATALVGAPLFRLTKGATSAASTPAPPTGPDTVGVPITIKVPSMGDKISEATVASWAKDAGDHVDVDEVVLVLETEKVTVDVRAPSAGVMQKQLVKVEDVVKVGARLFHMVPNAALTATQKRAAAVKAAALQDGNKAGIRSVLARILSGFGKRSIE</sequence>
<dbReference type="GO" id="GO:0005739">
    <property type="term" value="C:mitochondrion"/>
    <property type="evidence" value="ECO:0007669"/>
    <property type="project" value="TreeGrafter"/>
</dbReference>
<feature type="domain" description="Lipoyl-binding" evidence="4">
    <location>
        <begin position="71"/>
        <end position="146"/>
    </location>
</feature>
<keyword evidence="6" id="KW-1185">Reference proteome</keyword>
<dbReference type="CDD" id="cd06849">
    <property type="entry name" value="lipoyl_domain"/>
    <property type="match status" value="2"/>
</dbReference>